<keyword evidence="1" id="KW-1185">Reference proteome</keyword>
<proteinExistence type="predicted"/>
<dbReference type="GO" id="GO:0005615">
    <property type="term" value="C:extracellular space"/>
    <property type="evidence" value="ECO:0007669"/>
    <property type="project" value="TreeGrafter"/>
</dbReference>
<sequence>MRNNLASHTKQKLDEWIAVEVKANVSCEFFEVSCGDNYGNPLNETSYRERYRMPYAQAVRKQIAMERTIKDRYRPSVIVILLDSTSHSSAVRRLPQSLKFLKEQLDLTIFDGYAKVGLNSNPNGIAFLTGRMKEPPFGKKSDAGSNSDARQRTIWNEFKKRGFVTFFSEDDIINLTFDQFQSAPTDHFLGPFWTHMNSIK</sequence>
<evidence type="ECO:0000313" key="1">
    <source>
        <dbReference type="Proteomes" id="UP000887566"/>
    </source>
</evidence>
<evidence type="ECO:0000313" key="2">
    <source>
        <dbReference type="WBParaSite" id="PSAMB.scaffold5719size11026.g27203.t1"/>
    </source>
</evidence>
<name>A0A914WZJ9_9BILA</name>
<protein>
    <submittedName>
        <fullName evidence="2">Uncharacterized protein</fullName>
    </submittedName>
</protein>
<accession>A0A914WZJ9</accession>
<dbReference type="PANTHER" id="PTHR10974">
    <property type="entry name" value="FI08016P-RELATED"/>
    <property type="match status" value="1"/>
</dbReference>
<dbReference type="Pfam" id="PF02995">
    <property type="entry name" value="DUF229"/>
    <property type="match status" value="1"/>
</dbReference>
<reference evidence="2" key="1">
    <citation type="submission" date="2022-11" db="UniProtKB">
        <authorList>
            <consortium name="WormBaseParasite"/>
        </authorList>
    </citation>
    <scope>IDENTIFICATION</scope>
</reference>
<organism evidence="1 2">
    <name type="scientific">Plectus sambesii</name>
    <dbReference type="NCBI Taxonomy" id="2011161"/>
    <lineage>
        <taxon>Eukaryota</taxon>
        <taxon>Metazoa</taxon>
        <taxon>Ecdysozoa</taxon>
        <taxon>Nematoda</taxon>
        <taxon>Chromadorea</taxon>
        <taxon>Plectida</taxon>
        <taxon>Plectina</taxon>
        <taxon>Plectoidea</taxon>
        <taxon>Plectidae</taxon>
        <taxon>Plectus</taxon>
    </lineage>
</organism>
<dbReference type="Proteomes" id="UP000887566">
    <property type="component" value="Unplaced"/>
</dbReference>
<dbReference type="WBParaSite" id="PSAMB.scaffold5719size11026.g27203.t1">
    <property type="protein sequence ID" value="PSAMB.scaffold5719size11026.g27203.t1"/>
    <property type="gene ID" value="PSAMB.scaffold5719size11026.g27203"/>
</dbReference>
<dbReference type="PANTHER" id="PTHR10974:SF1">
    <property type="entry name" value="FI08016P-RELATED"/>
    <property type="match status" value="1"/>
</dbReference>
<dbReference type="InterPro" id="IPR004245">
    <property type="entry name" value="DUF229"/>
</dbReference>
<dbReference type="AlphaFoldDB" id="A0A914WZJ9"/>